<evidence type="ECO:0000256" key="1">
    <source>
        <dbReference type="ARBA" id="ARBA00008361"/>
    </source>
</evidence>
<comment type="similarity">
    <text evidence="1">Belongs to the methyltransferase superfamily.</text>
</comment>
<proteinExistence type="inferred from homology"/>
<dbReference type="GO" id="GO:0008757">
    <property type="term" value="F:S-adenosylmethionine-dependent methyltransferase activity"/>
    <property type="evidence" value="ECO:0007669"/>
    <property type="project" value="InterPro"/>
</dbReference>
<keyword evidence="3" id="KW-0808">Transferase</keyword>
<evidence type="ECO:0000313" key="6">
    <source>
        <dbReference type="Proteomes" id="UP000237061"/>
    </source>
</evidence>
<reference evidence="5 6" key="1">
    <citation type="submission" date="2018-01" db="EMBL/GenBank/DDBJ databases">
        <title>Arthrobacter sp. nov., from glaciers in China.</title>
        <authorList>
            <person name="Liu Q."/>
            <person name="Xin Y.-H."/>
        </authorList>
    </citation>
    <scope>NUCLEOTIDE SEQUENCE [LARGE SCALE GENOMIC DNA]</scope>
    <source>
        <strain evidence="5 6">HLT2-12-2</strain>
    </source>
</reference>
<sequence>MRGTATGVANRITTTSGSAERIPLGDQSVDATICLQAWHWVEPEQATNECDRVLKQNGMMGMAWHTWDRTSSWVQALAAIVEPDGTPADQTLSVPGEFVERGAFERKEFPFNHELTVEQLVQLASSWSFVAQRSDRNVVLAKIRDLGEKAESLHTGLVRFPHITATFRLKQPVRGVVG</sequence>
<dbReference type="SUPFAM" id="SSF53335">
    <property type="entry name" value="S-adenosyl-L-methionine-dependent methyltransferases"/>
    <property type="match status" value="1"/>
</dbReference>
<gene>
    <name evidence="5" type="ORF">CVS27_11695</name>
</gene>
<evidence type="ECO:0000313" key="5">
    <source>
        <dbReference type="EMBL" id="POH73180.1"/>
    </source>
</evidence>
<keyword evidence="6" id="KW-1185">Reference proteome</keyword>
<dbReference type="InterPro" id="IPR029063">
    <property type="entry name" value="SAM-dependent_MTases_sf"/>
</dbReference>
<keyword evidence="2" id="KW-0489">Methyltransferase</keyword>
<evidence type="ECO:0000256" key="3">
    <source>
        <dbReference type="ARBA" id="ARBA00022679"/>
    </source>
</evidence>
<dbReference type="EMBL" id="PPXC01000008">
    <property type="protein sequence ID" value="POH73180.1"/>
    <property type="molecule type" value="Genomic_DNA"/>
</dbReference>
<evidence type="ECO:0000259" key="4">
    <source>
        <dbReference type="Pfam" id="PF08241"/>
    </source>
</evidence>
<dbReference type="Gene3D" id="3.40.50.150">
    <property type="entry name" value="Vaccinia Virus protein VP39"/>
    <property type="match status" value="1"/>
</dbReference>
<organism evidence="5 6">
    <name type="scientific">Arthrobacter glacialis</name>
    <dbReference type="NCBI Taxonomy" id="1664"/>
    <lineage>
        <taxon>Bacteria</taxon>
        <taxon>Bacillati</taxon>
        <taxon>Actinomycetota</taxon>
        <taxon>Actinomycetes</taxon>
        <taxon>Micrococcales</taxon>
        <taxon>Micrococcaceae</taxon>
        <taxon>Arthrobacter</taxon>
    </lineage>
</organism>
<dbReference type="GO" id="GO:0032259">
    <property type="term" value="P:methylation"/>
    <property type="evidence" value="ECO:0007669"/>
    <property type="project" value="UniProtKB-KW"/>
</dbReference>
<dbReference type="PANTHER" id="PTHR44942:SF4">
    <property type="entry name" value="METHYLTRANSFERASE TYPE 11 DOMAIN-CONTAINING PROTEIN"/>
    <property type="match status" value="1"/>
</dbReference>
<dbReference type="PANTHER" id="PTHR44942">
    <property type="entry name" value="METHYLTRANSF_11 DOMAIN-CONTAINING PROTEIN"/>
    <property type="match status" value="1"/>
</dbReference>
<protein>
    <recommendedName>
        <fullName evidence="4">Methyltransferase type 11 domain-containing protein</fullName>
    </recommendedName>
</protein>
<dbReference type="Proteomes" id="UP000237061">
    <property type="component" value="Unassembled WGS sequence"/>
</dbReference>
<dbReference type="Pfam" id="PF08241">
    <property type="entry name" value="Methyltransf_11"/>
    <property type="match status" value="1"/>
</dbReference>
<evidence type="ECO:0000256" key="2">
    <source>
        <dbReference type="ARBA" id="ARBA00022603"/>
    </source>
</evidence>
<feature type="domain" description="Methyltransferase type 11" evidence="4">
    <location>
        <begin position="12"/>
        <end position="60"/>
    </location>
</feature>
<dbReference type="InterPro" id="IPR051052">
    <property type="entry name" value="Diverse_substrate_MTase"/>
</dbReference>
<dbReference type="AlphaFoldDB" id="A0A2S3ZVD3"/>
<name>A0A2S3ZVD3_ARTGL</name>
<accession>A0A2S3ZVD3</accession>
<dbReference type="InterPro" id="IPR013216">
    <property type="entry name" value="Methyltransf_11"/>
</dbReference>
<comment type="caution">
    <text evidence="5">The sequence shown here is derived from an EMBL/GenBank/DDBJ whole genome shotgun (WGS) entry which is preliminary data.</text>
</comment>